<dbReference type="InterPro" id="IPR009056">
    <property type="entry name" value="Cyt_c-like_dom"/>
</dbReference>
<keyword evidence="10 19" id="KW-1133">Transmembrane helix</keyword>
<dbReference type="InterPro" id="IPR011759">
    <property type="entry name" value="Cyt_c_oxidase_su2_TM_dom"/>
</dbReference>
<dbReference type="GO" id="GO:0042773">
    <property type="term" value="P:ATP synthesis coupled electron transport"/>
    <property type="evidence" value="ECO:0007669"/>
    <property type="project" value="TreeGrafter"/>
</dbReference>
<evidence type="ECO:0000256" key="9">
    <source>
        <dbReference type="ARBA" id="ARBA00022982"/>
    </source>
</evidence>
<evidence type="ECO:0000256" key="12">
    <source>
        <dbReference type="ARBA" id="ARBA00023008"/>
    </source>
</evidence>
<evidence type="ECO:0000256" key="14">
    <source>
        <dbReference type="ARBA" id="ARBA00024688"/>
    </source>
</evidence>
<dbReference type="FunCoup" id="A0A212R472">
    <property type="interactions" value="68"/>
</dbReference>
<dbReference type="GO" id="GO:0016491">
    <property type="term" value="F:oxidoreductase activity"/>
    <property type="evidence" value="ECO:0007669"/>
    <property type="project" value="InterPro"/>
</dbReference>
<dbReference type="RefSeq" id="WP_159461660.1">
    <property type="nucleotide sequence ID" value="NZ_FYEK01000028.1"/>
</dbReference>
<keyword evidence="11 16" id="KW-0408">Iron</keyword>
<evidence type="ECO:0000256" key="8">
    <source>
        <dbReference type="ARBA" id="ARBA00022967"/>
    </source>
</evidence>
<feature type="transmembrane region" description="Helical" evidence="19">
    <location>
        <begin position="95"/>
        <end position="114"/>
    </location>
</feature>
<evidence type="ECO:0000256" key="7">
    <source>
        <dbReference type="ARBA" id="ARBA00022723"/>
    </source>
</evidence>
<evidence type="ECO:0000256" key="5">
    <source>
        <dbReference type="ARBA" id="ARBA00022660"/>
    </source>
</evidence>
<keyword evidence="5 17" id="KW-0679">Respiratory chain</keyword>
<dbReference type="Pfam" id="PF02790">
    <property type="entry name" value="COX2_TM"/>
    <property type="match status" value="1"/>
</dbReference>
<evidence type="ECO:0000256" key="11">
    <source>
        <dbReference type="ARBA" id="ARBA00023004"/>
    </source>
</evidence>
<dbReference type="SUPFAM" id="SSF81464">
    <property type="entry name" value="Cytochrome c oxidase subunit II-like, transmembrane region"/>
    <property type="match status" value="1"/>
</dbReference>
<dbReference type="GO" id="GO:0005507">
    <property type="term" value="F:copper ion binding"/>
    <property type="evidence" value="ECO:0007669"/>
    <property type="project" value="InterPro"/>
</dbReference>
<dbReference type="Pfam" id="PF00116">
    <property type="entry name" value="COX2"/>
    <property type="match status" value="1"/>
</dbReference>
<evidence type="ECO:0000256" key="1">
    <source>
        <dbReference type="ARBA" id="ARBA00004141"/>
    </source>
</evidence>
<evidence type="ECO:0000256" key="3">
    <source>
        <dbReference type="ARBA" id="ARBA00022448"/>
    </source>
</evidence>
<sequence>MPFARDRGKGWAPYPGLGIGVMVGLLTGCAAQSPSILHPVSPKGRAEADLFGFILAITAFVFVVVEALLLYAVIRFRARDPRAIPPQIHGNRALEFSWTTVTALGLAVIFAMTWRTMAATSTPPADALPVKVIGHQWWWEFQYPTLGITTANELVIPVGQPLRVTVTSADVIHSFWVPQLGGKMDAIPGRENVLWLQADVEGTYYGQCAELCGTSHANMRLRVHAVSREAFDRWAEAQRAPAASPTEPLAQQGYQVFMSKACVGCHVIEGTPAQGKVGPNLTHVGSRTTIAAGLLENTPENMARWLDNPPAIKPGSLMPRLGLTPEEIQALVAYLSSLK</sequence>
<keyword evidence="13 19" id="KW-0472">Membrane</keyword>
<keyword evidence="3 17" id="KW-0813">Transport</keyword>
<dbReference type="InterPro" id="IPR008972">
    <property type="entry name" value="Cupredoxin"/>
</dbReference>
<dbReference type="PROSITE" id="PS51257">
    <property type="entry name" value="PROKAR_LIPOPROTEIN"/>
    <property type="match status" value="1"/>
</dbReference>
<name>A0A212R472_9CHLR</name>
<evidence type="ECO:0000256" key="18">
    <source>
        <dbReference type="RuleBase" id="RU004024"/>
    </source>
</evidence>
<reference evidence="24" key="1">
    <citation type="submission" date="2017-06" db="EMBL/GenBank/DDBJ databases">
        <authorList>
            <person name="Varghese N."/>
            <person name="Submissions S."/>
        </authorList>
    </citation>
    <scope>NUCLEOTIDE SEQUENCE [LARGE SCALE GENOMIC DNA]</scope>
    <source>
        <strain evidence="24">JAD2</strain>
    </source>
</reference>
<dbReference type="InterPro" id="IPR034236">
    <property type="entry name" value="CuRO_CcO_Caa3_II"/>
</dbReference>
<dbReference type="EC" id="7.1.1.9" evidence="18"/>
<gene>
    <name evidence="23" type="ORF">SAMN02746019_00001620</name>
</gene>
<dbReference type="NCBIfam" id="TIGR02866">
    <property type="entry name" value="CoxB"/>
    <property type="match status" value="1"/>
</dbReference>
<evidence type="ECO:0000256" key="19">
    <source>
        <dbReference type="SAM" id="Phobius"/>
    </source>
</evidence>
<keyword evidence="6 17" id="KW-0812">Transmembrane</keyword>
<feature type="transmembrane region" description="Helical" evidence="19">
    <location>
        <begin position="12"/>
        <end position="33"/>
    </location>
</feature>
<dbReference type="Gene3D" id="1.10.287.90">
    <property type="match status" value="1"/>
</dbReference>
<dbReference type="PANTHER" id="PTHR22888:SF9">
    <property type="entry name" value="CYTOCHROME C OXIDASE SUBUNIT 2"/>
    <property type="match status" value="1"/>
</dbReference>
<feature type="domain" description="Cytochrome oxidase subunit II copper A binding" evidence="20">
    <location>
        <begin position="125"/>
        <end position="237"/>
    </location>
</feature>
<dbReference type="InterPro" id="IPR045187">
    <property type="entry name" value="CcO_II"/>
</dbReference>
<dbReference type="InterPro" id="IPR001505">
    <property type="entry name" value="Copper_CuA"/>
</dbReference>
<comment type="similarity">
    <text evidence="2 17">Belongs to the cytochrome c oxidase subunit 2 family.</text>
</comment>
<protein>
    <recommendedName>
        <fullName evidence="18">Cytochrome c oxidase subunit 2</fullName>
        <ecNumber evidence="18">7.1.1.9</ecNumber>
    </recommendedName>
</protein>
<evidence type="ECO:0000313" key="24">
    <source>
        <dbReference type="Proteomes" id="UP000197025"/>
    </source>
</evidence>
<feature type="domain" description="Cytochrome c" evidence="22">
    <location>
        <begin position="248"/>
        <end position="339"/>
    </location>
</feature>
<feature type="transmembrane region" description="Helical" evidence="19">
    <location>
        <begin position="53"/>
        <end position="74"/>
    </location>
</feature>
<dbReference type="InterPro" id="IPR002429">
    <property type="entry name" value="CcO_II-like_C"/>
</dbReference>
<dbReference type="Gene3D" id="2.60.40.420">
    <property type="entry name" value="Cupredoxins - blue copper proteins"/>
    <property type="match status" value="1"/>
</dbReference>
<dbReference type="OrthoDB" id="9773456at2"/>
<keyword evidence="9 17" id="KW-0249">Electron transport</keyword>
<evidence type="ECO:0000259" key="22">
    <source>
        <dbReference type="PROSITE" id="PS51007"/>
    </source>
</evidence>
<comment type="cofactor">
    <cofactor evidence="18">
        <name>Cu cation</name>
        <dbReference type="ChEBI" id="CHEBI:23378"/>
    </cofactor>
    <text evidence="18">Binds a copper A center.</text>
</comment>
<dbReference type="Pfam" id="PF00034">
    <property type="entry name" value="Cytochrom_C"/>
    <property type="match status" value="1"/>
</dbReference>
<dbReference type="GO" id="GO:0005886">
    <property type="term" value="C:plasma membrane"/>
    <property type="evidence" value="ECO:0007669"/>
    <property type="project" value="UniProtKB-SubCell"/>
</dbReference>
<feature type="domain" description="Cytochrome oxidase subunit II transmembrane region profile" evidence="21">
    <location>
        <begin position="28"/>
        <end position="124"/>
    </location>
</feature>
<dbReference type="CDD" id="cd04213">
    <property type="entry name" value="CuRO_CcO_Caa3_II"/>
    <property type="match status" value="1"/>
</dbReference>
<keyword evidence="24" id="KW-1185">Reference proteome</keyword>
<dbReference type="SUPFAM" id="SSF46626">
    <property type="entry name" value="Cytochrome c"/>
    <property type="match status" value="1"/>
</dbReference>
<organism evidence="23 24">
    <name type="scientific">Thermoflexus hugenholtzii JAD2</name>
    <dbReference type="NCBI Taxonomy" id="877466"/>
    <lineage>
        <taxon>Bacteria</taxon>
        <taxon>Bacillati</taxon>
        <taxon>Chloroflexota</taxon>
        <taxon>Thermoflexia</taxon>
        <taxon>Thermoflexales</taxon>
        <taxon>Thermoflexaceae</taxon>
        <taxon>Thermoflexus</taxon>
    </lineage>
</organism>
<evidence type="ECO:0000259" key="20">
    <source>
        <dbReference type="PROSITE" id="PS50857"/>
    </source>
</evidence>
<dbReference type="PROSITE" id="PS51007">
    <property type="entry name" value="CYTC"/>
    <property type="match status" value="1"/>
</dbReference>
<dbReference type="InterPro" id="IPR036909">
    <property type="entry name" value="Cyt_c-like_dom_sf"/>
</dbReference>
<dbReference type="PROSITE" id="PS50999">
    <property type="entry name" value="COX2_TM"/>
    <property type="match status" value="1"/>
</dbReference>
<evidence type="ECO:0000256" key="15">
    <source>
        <dbReference type="ARBA" id="ARBA00047816"/>
    </source>
</evidence>
<evidence type="ECO:0000256" key="13">
    <source>
        <dbReference type="ARBA" id="ARBA00023136"/>
    </source>
</evidence>
<keyword evidence="4 16" id="KW-0349">Heme</keyword>
<keyword evidence="12 18" id="KW-0186">Copper</keyword>
<dbReference type="PROSITE" id="PS00078">
    <property type="entry name" value="COX2"/>
    <property type="match status" value="1"/>
</dbReference>
<dbReference type="PANTHER" id="PTHR22888">
    <property type="entry name" value="CYTOCHROME C OXIDASE, SUBUNIT II"/>
    <property type="match status" value="1"/>
</dbReference>
<dbReference type="InterPro" id="IPR036257">
    <property type="entry name" value="Cyt_c_oxidase_su2_TM_sf"/>
</dbReference>
<keyword evidence="7 16" id="KW-0479">Metal-binding</keyword>
<evidence type="ECO:0000259" key="21">
    <source>
        <dbReference type="PROSITE" id="PS50999"/>
    </source>
</evidence>
<proteinExistence type="inferred from homology"/>
<comment type="catalytic activity">
    <reaction evidence="15 18">
        <text>4 Fe(II)-[cytochrome c] + O2 + 8 H(+)(in) = 4 Fe(III)-[cytochrome c] + 2 H2O + 4 H(+)(out)</text>
        <dbReference type="Rhea" id="RHEA:11436"/>
        <dbReference type="Rhea" id="RHEA-COMP:10350"/>
        <dbReference type="Rhea" id="RHEA-COMP:14399"/>
        <dbReference type="ChEBI" id="CHEBI:15377"/>
        <dbReference type="ChEBI" id="CHEBI:15378"/>
        <dbReference type="ChEBI" id="CHEBI:15379"/>
        <dbReference type="ChEBI" id="CHEBI:29033"/>
        <dbReference type="ChEBI" id="CHEBI:29034"/>
        <dbReference type="EC" id="7.1.1.9"/>
    </reaction>
</comment>
<dbReference type="InterPro" id="IPR014222">
    <property type="entry name" value="Cyt_c_oxidase_su2"/>
</dbReference>
<evidence type="ECO:0000256" key="17">
    <source>
        <dbReference type="RuleBase" id="RU000456"/>
    </source>
</evidence>
<dbReference type="SUPFAM" id="SSF49503">
    <property type="entry name" value="Cupredoxins"/>
    <property type="match status" value="1"/>
</dbReference>
<comment type="function">
    <text evidence="14 18">Subunits I and II form the functional core of the enzyme complex. Electrons originating in cytochrome c are transferred via heme a and Cu(A) to the binuclear center formed by heme a3 and Cu(B).</text>
</comment>
<dbReference type="PROSITE" id="PS50857">
    <property type="entry name" value="COX2_CUA"/>
    <property type="match status" value="1"/>
</dbReference>
<dbReference type="GO" id="GO:0004129">
    <property type="term" value="F:cytochrome-c oxidase activity"/>
    <property type="evidence" value="ECO:0007669"/>
    <property type="project" value="UniProtKB-EC"/>
</dbReference>
<dbReference type="InParanoid" id="A0A212R472"/>
<evidence type="ECO:0000313" key="23">
    <source>
        <dbReference type="EMBL" id="SNB66618.1"/>
    </source>
</evidence>
<evidence type="ECO:0000256" key="16">
    <source>
        <dbReference type="PROSITE-ProRule" id="PRU00433"/>
    </source>
</evidence>
<evidence type="ECO:0000256" key="4">
    <source>
        <dbReference type="ARBA" id="ARBA00022617"/>
    </source>
</evidence>
<dbReference type="AlphaFoldDB" id="A0A212R472"/>
<dbReference type="GO" id="GO:0020037">
    <property type="term" value="F:heme binding"/>
    <property type="evidence" value="ECO:0007669"/>
    <property type="project" value="InterPro"/>
</dbReference>
<dbReference type="Proteomes" id="UP000197025">
    <property type="component" value="Unassembled WGS sequence"/>
</dbReference>
<comment type="subcellular location">
    <subcellularLocation>
        <location evidence="17">Cell membrane</location>
        <topology evidence="17">Multi-pass membrane protein</topology>
    </subcellularLocation>
    <subcellularLocation>
        <location evidence="1">Membrane</location>
        <topology evidence="1">Multi-pass membrane protein</topology>
    </subcellularLocation>
</comment>
<accession>A0A212R472</accession>
<evidence type="ECO:0000256" key="2">
    <source>
        <dbReference type="ARBA" id="ARBA00007866"/>
    </source>
</evidence>
<evidence type="ECO:0000256" key="10">
    <source>
        <dbReference type="ARBA" id="ARBA00022989"/>
    </source>
</evidence>
<dbReference type="EMBL" id="FYEK01000028">
    <property type="protein sequence ID" value="SNB66618.1"/>
    <property type="molecule type" value="Genomic_DNA"/>
</dbReference>
<keyword evidence="8" id="KW-1278">Translocase</keyword>
<evidence type="ECO:0000256" key="6">
    <source>
        <dbReference type="ARBA" id="ARBA00022692"/>
    </source>
</evidence>